<dbReference type="Pfam" id="PF13672">
    <property type="entry name" value="PP2C_2"/>
    <property type="match status" value="1"/>
</dbReference>
<accession>A0A5P3AS14</accession>
<sequence length="207" mass="22966">MKIDSFSIEGKHNSNEDSLSVLQIIDDKIIAVLADGMGGLTFGKEAADLIVSTITTFVCEHINKMTVSDLLIKALEFADKAVSKKSLEMHSKMGAAVAVAFIEDRDIHYTWLGNVRIYISDHDEMKQLSTDHTLNIGYGKYLLTRCIKGAGLRDDIPYQCQKANAGSSLFLCTDGLYKQVKVNQMLDKALPTNEEYEDDATLIRIVL</sequence>
<evidence type="ECO:0000259" key="1">
    <source>
        <dbReference type="PROSITE" id="PS51746"/>
    </source>
</evidence>
<feature type="domain" description="PPM-type phosphatase" evidence="1">
    <location>
        <begin position="2"/>
        <end position="207"/>
    </location>
</feature>
<dbReference type="RefSeq" id="WP_004295692.1">
    <property type="nucleotide sequence ID" value="NZ_CAXTGH010000007.1"/>
</dbReference>
<dbReference type="SMART" id="SM00332">
    <property type="entry name" value="PP2Cc"/>
    <property type="match status" value="1"/>
</dbReference>
<dbReference type="Proteomes" id="UP000326091">
    <property type="component" value="Chromosome"/>
</dbReference>
<name>A0A5P3AS14_PHOVU</name>
<evidence type="ECO:0000313" key="7">
    <source>
        <dbReference type="Proteomes" id="UP000483142"/>
    </source>
</evidence>
<dbReference type="AlphaFoldDB" id="A0A5P3AS14"/>
<evidence type="ECO:0000313" key="5">
    <source>
        <dbReference type="Proteomes" id="UP000326091"/>
    </source>
</evidence>
<dbReference type="PROSITE" id="PS51746">
    <property type="entry name" value="PPM_2"/>
    <property type="match status" value="1"/>
</dbReference>
<dbReference type="Proteomes" id="UP000468344">
    <property type="component" value="Unassembled WGS sequence"/>
</dbReference>
<evidence type="ECO:0000313" key="4">
    <source>
        <dbReference type="EMBL" id="QEW36457.1"/>
    </source>
</evidence>
<evidence type="ECO:0000313" key="6">
    <source>
        <dbReference type="Proteomes" id="UP000468344"/>
    </source>
</evidence>
<dbReference type="InterPro" id="IPR036457">
    <property type="entry name" value="PPM-type-like_dom_sf"/>
</dbReference>
<reference evidence="6 7" key="1">
    <citation type="journal article" date="2019" name="Nat. Med.">
        <title>A library of human gut bacterial isolates paired with longitudinal multiomics data enables mechanistic microbiome research.</title>
        <authorList>
            <person name="Poyet M."/>
            <person name="Groussin M."/>
            <person name="Gibbons S.M."/>
            <person name="Avila-Pacheco J."/>
            <person name="Jiang X."/>
            <person name="Kearney S.M."/>
            <person name="Perrotta A.R."/>
            <person name="Berdy B."/>
            <person name="Zhao S."/>
            <person name="Lieberman T.D."/>
            <person name="Swanson P.K."/>
            <person name="Smith M."/>
            <person name="Roesemann S."/>
            <person name="Alexander J.E."/>
            <person name="Rich S.A."/>
            <person name="Livny J."/>
            <person name="Vlamakis H."/>
            <person name="Clish C."/>
            <person name="Bullock K."/>
            <person name="Deik A."/>
            <person name="Scott J."/>
            <person name="Pierce K.A."/>
            <person name="Xavier R.J."/>
            <person name="Alm E.J."/>
        </authorList>
    </citation>
    <scope>NUCLEOTIDE SEQUENCE [LARGE SCALE GENOMIC DNA]</scope>
    <source>
        <strain evidence="3 6">BIOML-A140</strain>
        <strain evidence="2 7">BIOML-A141</strain>
    </source>
</reference>
<dbReference type="GeneID" id="92988595"/>
<gene>
    <name evidence="3" type="ORF">GAZ06_00410</name>
    <name evidence="2" type="ORF">GAZ09_00410</name>
    <name evidence="4" type="ORF">VIC01_02009</name>
</gene>
<organism evidence="4 5">
    <name type="scientific">Phocaeicola vulgatus</name>
    <name type="common">Bacteroides vulgatus</name>
    <dbReference type="NCBI Taxonomy" id="821"/>
    <lineage>
        <taxon>Bacteria</taxon>
        <taxon>Pseudomonadati</taxon>
        <taxon>Bacteroidota</taxon>
        <taxon>Bacteroidia</taxon>
        <taxon>Bacteroidales</taxon>
        <taxon>Bacteroidaceae</taxon>
        <taxon>Phocaeicola</taxon>
    </lineage>
</organism>
<dbReference type="SUPFAM" id="SSF81606">
    <property type="entry name" value="PP2C-like"/>
    <property type="match status" value="1"/>
</dbReference>
<dbReference type="Proteomes" id="UP000483142">
    <property type="component" value="Unassembled WGS sequence"/>
</dbReference>
<dbReference type="EMBL" id="CP043529">
    <property type="protein sequence ID" value="QEW36457.1"/>
    <property type="molecule type" value="Genomic_DNA"/>
</dbReference>
<protein>
    <submittedName>
        <fullName evidence="2">SpoIIE family protein phosphatase</fullName>
    </submittedName>
</protein>
<evidence type="ECO:0000313" key="2">
    <source>
        <dbReference type="EMBL" id="KAB6457339.1"/>
    </source>
</evidence>
<dbReference type="Gene3D" id="3.60.40.10">
    <property type="entry name" value="PPM-type phosphatase domain"/>
    <property type="match status" value="1"/>
</dbReference>
<dbReference type="EMBL" id="WDBY01000001">
    <property type="protein sequence ID" value="KAB6481858.1"/>
    <property type="molecule type" value="Genomic_DNA"/>
</dbReference>
<reference evidence="4 5" key="2">
    <citation type="submission" date="2019-09" db="EMBL/GenBank/DDBJ databases">
        <title>Commensal-derived Metabolites Govern Vibrio cholerae Pathogenesis in Host.</title>
        <authorList>
            <person name="Yoon S.S."/>
            <person name="Yoon M.Y."/>
        </authorList>
    </citation>
    <scope>NUCLEOTIDE SEQUENCE [LARGE SCALE GENOMIC DNA]</scope>
    <source>
        <strain evidence="4 5">VIC01</strain>
    </source>
</reference>
<evidence type="ECO:0000313" key="3">
    <source>
        <dbReference type="EMBL" id="KAB6481858.1"/>
    </source>
</evidence>
<dbReference type="InterPro" id="IPR001932">
    <property type="entry name" value="PPM-type_phosphatase-like_dom"/>
</dbReference>
<proteinExistence type="predicted"/>
<dbReference type="EMBL" id="WDBZ01000001">
    <property type="protein sequence ID" value="KAB6457339.1"/>
    <property type="molecule type" value="Genomic_DNA"/>
</dbReference>